<keyword evidence="2" id="KW-1185">Reference proteome</keyword>
<dbReference type="InterPro" id="IPR007351">
    <property type="entry name" value="YjbR"/>
</dbReference>
<dbReference type="InterPro" id="IPR038056">
    <property type="entry name" value="YjbR-like_sf"/>
</dbReference>
<reference evidence="1 2" key="1">
    <citation type="submission" date="2019-03" db="EMBL/GenBank/DDBJ databases">
        <title>Luteimonas zhaokaii sp.nov., isolated from the rectal contents of Plateau pika in Yushu, Qinghai Province, China.</title>
        <authorList>
            <person name="Zhang G."/>
        </authorList>
    </citation>
    <scope>NUCLEOTIDE SEQUENCE [LARGE SCALE GENOMIC DNA]</scope>
    <source>
        <strain evidence="1 2">B9</strain>
    </source>
</reference>
<accession>A0A4R5TTX8</accession>
<dbReference type="AlphaFoldDB" id="A0A4R5TTX8"/>
<evidence type="ECO:0000313" key="1">
    <source>
        <dbReference type="EMBL" id="TDK24481.1"/>
    </source>
</evidence>
<dbReference type="Pfam" id="PF04237">
    <property type="entry name" value="YjbR"/>
    <property type="match status" value="1"/>
</dbReference>
<gene>
    <name evidence="1" type="ORF">E2F46_08720</name>
</gene>
<proteinExistence type="predicted"/>
<dbReference type="EMBL" id="SMTF01000005">
    <property type="protein sequence ID" value="TDK24481.1"/>
    <property type="molecule type" value="Genomic_DNA"/>
</dbReference>
<name>A0A4R5TTX8_9GAMM</name>
<comment type="caution">
    <text evidence="1">The sequence shown here is derived from an EMBL/GenBank/DDBJ whole genome shotgun (WGS) entry which is preliminary data.</text>
</comment>
<dbReference type="InterPro" id="IPR058532">
    <property type="entry name" value="YjbR/MT2646/Rv2570-like"/>
</dbReference>
<evidence type="ECO:0008006" key="3">
    <source>
        <dbReference type="Google" id="ProtNLM"/>
    </source>
</evidence>
<sequence length="116" mass="13097">MDVEGLKAFCASLPGAEARQVGPPANILVYAVHGKRFAHFKTSTPEQWRFSLKVPSDRFLELTDLPGIRPARWLGRHHWITVVEVARVPAIDLRAWVRWSHGEAVRKLPGRVRAAL</sequence>
<protein>
    <recommendedName>
        <fullName evidence="3">MmcQ/YjbR family DNA-binding protein</fullName>
    </recommendedName>
</protein>
<dbReference type="PANTHER" id="PTHR35145">
    <property type="entry name" value="CYTOPLASMIC PROTEIN-RELATED"/>
    <property type="match status" value="1"/>
</dbReference>
<organism evidence="1 2">
    <name type="scientific">Luteimonas aestuarii</name>
    <dbReference type="NCBI Taxonomy" id="453837"/>
    <lineage>
        <taxon>Bacteria</taxon>
        <taxon>Pseudomonadati</taxon>
        <taxon>Pseudomonadota</taxon>
        <taxon>Gammaproteobacteria</taxon>
        <taxon>Lysobacterales</taxon>
        <taxon>Lysobacteraceae</taxon>
        <taxon>Luteimonas</taxon>
    </lineage>
</organism>
<dbReference type="SUPFAM" id="SSF142906">
    <property type="entry name" value="YjbR-like"/>
    <property type="match status" value="1"/>
</dbReference>
<dbReference type="PANTHER" id="PTHR35145:SF1">
    <property type="entry name" value="CYTOPLASMIC PROTEIN"/>
    <property type="match status" value="1"/>
</dbReference>
<dbReference type="OrthoDB" id="9804614at2"/>
<evidence type="ECO:0000313" key="2">
    <source>
        <dbReference type="Proteomes" id="UP000294796"/>
    </source>
</evidence>
<dbReference type="Gene3D" id="3.90.1150.30">
    <property type="match status" value="1"/>
</dbReference>
<dbReference type="Proteomes" id="UP000294796">
    <property type="component" value="Unassembled WGS sequence"/>
</dbReference>